<feature type="coiled-coil region" evidence="1">
    <location>
        <begin position="112"/>
        <end position="193"/>
    </location>
</feature>
<protein>
    <submittedName>
        <fullName evidence="3">Uncharacterized protein</fullName>
    </submittedName>
</protein>
<dbReference type="EMBL" id="HBGW01085623">
    <property type="protein sequence ID" value="CAD9636431.1"/>
    <property type="molecule type" value="Transcribed_RNA"/>
</dbReference>
<sequence length="351" mass="38890">MSERGDALIVPRLRARAGWPLGLRPVDAIFALVLVGLLASSIVALVTAGSLQRRADDHQSTLSSLQELASRQDKALRDLEMRMTGVVTRLDSIDGKIGALADNVSKVEVELAEGLENLRAQVDEEVAKQLRNSSGIDAKIDTLRRQVRDFEQQLDSDMRQVAQAEREALVLELKDLQARQAALKQEVVEFFDKESKQRMAEFAGDLEAINQEKLQTFRAEFDDKKGSLMQEMERTAANIETECKSAVASVTTNLLRDEKRLTVAIQDLGHAQERMENEVRAAASGMTSEIRTTMSAAERRVMTSVQASIDPLKGDVRKAQRDADALSSKVRDANSDIAVLRSKIQRCCGRE</sequence>
<accession>A0A7S2VKQ8</accession>
<name>A0A7S2VKQ8_9DINO</name>
<evidence type="ECO:0000256" key="1">
    <source>
        <dbReference type="SAM" id="Coils"/>
    </source>
</evidence>
<organism evidence="3">
    <name type="scientific">Zooxanthella nutricula</name>
    <dbReference type="NCBI Taxonomy" id="1333877"/>
    <lineage>
        <taxon>Eukaryota</taxon>
        <taxon>Sar</taxon>
        <taxon>Alveolata</taxon>
        <taxon>Dinophyceae</taxon>
        <taxon>Peridiniales</taxon>
        <taxon>Peridiniales incertae sedis</taxon>
        <taxon>Zooxanthella</taxon>
    </lineage>
</organism>
<dbReference type="AlphaFoldDB" id="A0A7S2VKQ8"/>
<keyword evidence="2" id="KW-0472">Membrane</keyword>
<feature type="transmembrane region" description="Helical" evidence="2">
    <location>
        <begin position="28"/>
        <end position="51"/>
    </location>
</feature>
<proteinExistence type="predicted"/>
<keyword evidence="1" id="KW-0175">Coiled coil</keyword>
<dbReference type="Gene3D" id="1.10.287.1490">
    <property type="match status" value="1"/>
</dbReference>
<keyword evidence="2" id="KW-1133">Transmembrane helix</keyword>
<evidence type="ECO:0000313" key="3">
    <source>
        <dbReference type="EMBL" id="CAD9636431.1"/>
    </source>
</evidence>
<gene>
    <name evidence="3" type="ORF">BRAN1462_LOCUS54253</name>
</gene>
<keyword evidence="2" id="KW-0812">Transmembrane</keyword>
<evidence type="ECO:0000256" key="2">
    <source>
        <dbReference type="SAM" id="Phobius"/>
    </source>
</evidence>
<reference evidence="3" key="1">
    <citation type="submission" date="2021-01" db="EMBL/GenBank/DDBJ databases">
        <authorList>
            <person name="Corre E."/>
            <person name="Pelletier E."/>
            <person name="Niang G."/>
            <person name="Scheremetjew M."/>
            <person name="Finn R."/>
            <person name="Kale V."/>
            <person name="Holt S."/>
            <person name="Cochrane G."/>
            <person name="Meng A."/>
            <person name="Brown T."/>
            <person name="Cohen L."/>
        </authorList>
    </citation>
    <scope>NUCLEOTIDE SEQUENCE</scope>
    <source>
        <strain evidence="3">RCC3387</strain>
    </source>
</reference>